<dbReference type="SUPFAM" id="SSF102414">
    <property type="entry name" value="Alpha-2,3/8-sialyltransferase CstII"/>
    <property type="match status" value="1"/>
</dbReference>
<dbReference type="EMBL" id="JAPVOI010000004">
    <property type="protein sequence ID" value="MCZ4093040.1"/>
    <property type="molecule type" value="Genomic_DNA"/>
</dbReference>
<dbReference type="Proteomes" id="UP001079430">
    <property type="component" value="Unassembled WGS sequence"/>
</dbReference>
<evidence type="ECO:0000313" key="2">
    <source>
        <dbReference type="EMBL" id="MCZ4093040.1"/>
    </source>
</evidence>
<name>A0ABT4KM56_9HYPH</name>
<protein>
    <submittedName>
        <fullName evidence="2">Alpha-2,3-sialyltransferase</fullName>
    </submittedName>
</protein>
<dbReference type="RefSeq" id="WP_269284163.1">
    <property type="nucleotide sequence ID" value="NZ_JAPVOI010000004.1"/>
</dbReference>
<gene>
    <name evidence="2" type="ORF">O3W52_24125</name>
</gene>
<dbReference type="InterPro" id="IPR036715">
    <property type="entry name" value="A-2_3-sialylTrfase_sf"/>
</dbReference>
<keyword evidence="3" id="KW-1185">Reference proteome</keyword>
<evidence type="ECO:0000256" key="1">
    <source>
        <dbReference type="SAM" id="MobiDB-lite"/>
    </source>
</evidence>
<dbReference type="InterPro" id="IPR009251">
    <property type="entry name" value="A-2_3-sialyltransferase"/>
</dbReference>
<evidence type="ECO:0000313" key="3">
    <source>
        <dbReference type="Proteomes" id="UP001079430"/>
    </source>
</evidence>
<dbReference type="Gene3D" id="3.90.1480.10">
    <property type="entry name" value="Alpha-2,3-sialyltransferase"/>
    <property type="match status" value="1"/>
</dbReference>
<accession>A0ABT4KM56</accession>
<reference evidence="2" key="1">
    <citation type="submission" date="2022-10" db="EMBL/GenBank/DDBJ databases">
        <title>Whole genome sequencing of three plant growth promoting bacteria isolated from Vachellia tortilis subsp. raddiana in Morocco.</title>
        <authorList>
            <person name="Hnini M."/>
            <person name="Zouagui R."/>
            <person name="Zouagui H."/>
            <person name="Chemao Elfihri M.-W."/>
            <person name="Ibrahimi A."/>
            <person name="Sbabou L."/>
            <person name="Aurag J."/>
        </authorList>
    </citation>
    <scope>NUCLEOTIDE SEQUENCE</scope>
    <source>
        <strain evidence="2">LMR678</strain>
    </source>
</reference>
<sequence>MSFPKNSLSVPSEIERIKRHFEGRLHQDCYIVGNGPSSAEVRLSEEQVANSVIFRANWFFLEKEKFYGDRVDGFFWSVDNAGLRDNLKEIQRLDQYKIDAFFQPFQASDLREKVVTASAAHLMPNFDHWAVIASNPTLARFMMGRPLPTQGMQMIAVAAILGFKKIHISGIDLYADMAQRYAWDVPDTVRAHLQEKDIAAGYEKSTASTSTCISSAPLASSMISSLSGSPAWRLWRRTSTAQKPADRNRSPQTPAGRATSM</sequence>
<proteinExistence type="predicted"/>
<comment type="caution">
    <text evidence="2">The sequence shown here is derived from an EMBL/GenBank/DDBJ whole genome shotgun (WGS) entry which is preliminary data.</text>
</comment>
<organism evidence="2 3">
    <name type="scientific">Sinorhizobium psoraleae</name>
    <dbReference type="NCBI Taxonomy" id="520838"/>
    <lineage>
        <taxon>Bacteria</taxon>
        <taxon>Pseudomonadati</taxon>
        <taxon>Pseudomonadota</taxon>
        <taxon>Alphaproteobacteria</taxon>
        <taxon>Hyphomicrobiales</taxon>
        <taxon>Rhizobiaceae</taxon>
        <taxon>Sinorhizobium/Ensifer group</taxon>
        <taxon>Sinorhizobium</taxon>
    </lineage>
</organism>
<feature type="region of interest" description="Disordered" evidence="1">
    <location>
        <begin position="238"/>
        <end position="261"/>
    </location>
</feature>
<dbReference type="Pfam" id="PF06002">
    <property type="entry name" value="CST-I"/>
    <property type="match status" value="1"/>
</dbReference>